<keyword evidence="3" id="KW-1185">Reference proteome</keyword>
<feature type="compositionally biased region" description="Acidic residues" evidence="1">
    <location>
        <begin position="90"/>
        <end position="100"/>
    </location>
</feature>
<organism evidence="2 3">
    <name type="scientific">Macrophomina phaseolina</name>
    <dbReference type="NCBI Taxonomy" id="35725"/>
    <lineage>
        <taxon>Eukaryota</taxon>
        <taxon>Fungi</taxon>
        <taxon>Dikarya</taxon>
        <taxon>Ascomycota</taxon>
        <taxon>Pezizomycotina</taxon>
        <taxon>Dothideomycetes</taxon>
        <taxon>Dothideomycetes incertae sedis</taxon>
        <taxon>Botryosphaeriales</taxon>
        <taxon>Botryosphaeriaceae</taxon>
        <taxon>Macrophomina</taxon>
    </lineage>
</organism>
<feature type="region of interest" description="Disordered" evidence="1">
    <location>
        <begin position="181"/>
        <end position="222"/>
    </location>
</feature>
<sequence length="311" mass="33479">MLCSALRRTAPASASCLPAWWEPGRFSLPLKQGMSLGLMKRFDTGPAKATVSTKGAPDASGIKMSSKRWAKSLNVARVIGRPGVWGPDEQGGESSDDGAGEEYYNQRGMLVMPGSRKSDKKRKDEQSAASADRPPDIMDGHLPPPQLFPGAYGYAGAPYTPQGPQNVASVGSALPAQGNFSTNGQTLYSDASSQSQTLPQQPPQWQQARQYTDPTMYRPSPAPQVNHGWFQTAEPESIQGAPDYNQMSPDHAYIGQAQRGISMDSYQMSSATGYSSTAQNYGGYQPPPTDGGMCRHSFRYDACPVRCQPGD</sequence>
<evidence type="ECO:0000313" key="2">
    <source>
        <dbReference type="EMBL" id="KAH7053317.1"/>
    </source>
</evidence>
<protein>
    <submittedName>
        <fullName evidence="2">Uncharacterized protein</fullName>
    </submittedName>
</protein>
<proteinExistence type="predicted"/>
<accession>A0ABQ8GEE7</accession>
<gene>
    <name evidence="2" type="ORF">B0J12DRAFT_51731</name>
</gene>
<comment type="caution">
    <text evidence="2">The sequence shown here is derived from an EMBL/GenBank/DDBJ whole genome shotgun (WGS) entry which is preliminary data.</text>
</comment>
<dbReference type="Proteomes" id="UP000774617">
    <property type="component" value="Unassembled WGS sequence"/>
</dbReference>
<dbReference type="EMBL" id="JAGTJR010000010">
    <property type="protein sequence ID" value="KAH7053317.1"/>
    <property type="molecule type" value="Genomic_DNA"/>
</dbReference>
<reference evidence="2 3" key="1">
    <citation type="journal article" date="2021" name="Nat. Commun.">
        <title>Genetic determinants of endophytism in the Arabidopsis root mycobiome.</title>
        <authorList>
            <person name="Mesny F."/>
            <person name="Miyauchi S."/>
            <person name="Thiergart T."/>
            <person name="Pickel B."/>
            <person name="Atanasova L."/>
            <person name="Karlsson M."/>
            <person name="Huettel B."/>
            <person name="Barry K.W."/>
            <person name="Haridas S."/>
            <person name="Chen C."/>
            <person name="Bauer D."/>
            <person name="Andreopoulos W."/>
            <person name="Pangilinan J."/>
            <person name="LaButti K."/>
            <person name="Riley R."/>
            <person name="Lipzen A."/>
            <person name="Clum A."/>
            <person name="Drula E."/>
            <person name="Henrissat B."/>
            <person name="Kohler A."/>
            <person name="Grigoriev I.V."/>
            <person name="Martin F.M."/>
            <person name="Hacquard S."/>
        </authorList>
    </citation>
    <scope>NUCLEOTIDE SEQUENCE [LARGE SCALE GENOMIC DNA]</scope>
    <source>
        <strain evidence="2 3">MPI-SDFR-AT-0080</strain>
    </source>
</reference>
<evidence type="ECO:0000313" key="3">
    <source>
        <dbReference type="Proteomes" id="UP000774617"/>
    </source>
</evidence>
<feature type="region of interest" description="Disordered" evidence="1">
    <location>
        <begin position="81"/>
        <end position="149"/>
    </location>
</feature>
<name>A0ABQ8GEE7_9PEZI</name>
<evidence type="ECO:0000256" key="1">
    <source>
        <dbReference type="SAM" id="MobiDB-lite"/>
    </source>
</evidence>
<feature type="compositionally biased region" description="Polar residues" evidence="1">
    <location>
        <begin position="181"/>
        <end position="191"/>
    </location>
</feature>
<feature type="compositionally biased region" description="Low complexity" evidence="1">
    <location>
        <begin position="192"/>
        <end position="210"/>
    </location>
</feature>